<dbReference type="AlphaFoldDB" id="A0A830GSV3"/>
<name>A0A830GSV3_9CREN</name>
<gene>
    <name evidence="1" type="ORF">GCM10007981_08420</name>
</gene>
<evidence type="ECO:0000313" key="2">
    <source>
        <dbReference type="Proteomes" id="UP000610960"/>
    </source>
</evidence>
<reference evidence="1" key="1">
    <citation type="journal article" date="2014" name="Int. J. Syst. Evol. Microbiol.">
        <title>Complete genome sequence of Corynebacterium casei LMG S-19264T (=DSM 44701T), isolated from a smear-ripened cheese.</title>
        <authorList>
            <consortium name="US DOE Joint Genome Institute (JGI-PGF)"/>
            <person name="Walter F."/>
            <person name="Albersmeier A."/>
            <person name="Kalinowski J."/>
            <person name="Ruckert C."/>
        </authorList>
    </citation>
    <scope>NUCLEOTIDE SEQUENCE</scope>
    <source>
        <strain evidence="1">JCM 10088</strain>
    </source>
</reference>
<proteinExistence type="predicted"/>
<keyword evidence="2" id="KW-1185">Reference proteome</keyword>
<reference evidence="1" key="2">
    <citation type="submission" date="2020-09" db="EMBL/GenBank/DDBJ databases">
        <authorList>
            <person name="Sun Q."/>
            <person name="Ohkuma M."/>
        </authorList>
    </citation>
    <scope>NUCLEOTIDE SEQUENCE</scope>
    <source>
        <strain evidence="1">JCM 10088</strain>
    </source>
</reference>
<comment type="caution">
    <text evidence="1">The sequence shown here is derived from an EMBL/GenBank/DDBJ whole genome shotgun (WGS) entry which is preliminary data.</text>
</comment>
<dbReference type="EMBL" id="BMNL01000002">
    <property type="protein sequence ID" value="GGP20420.1"/>
    <property type="molecule type" value="Genomic_DNA"/>
</dbReference>
<accession>A0A830GSV3</accession>
<dbReference type="Proteomes" id="UP000610960">
    <property type="component" value="Unassembled WGS sequence"/>
</dbReference>
<protein>
    <submittedName>
        <fullName evidence="1">Uncharacterized protein</fullName>
    </submittedName>
</protein>
<sequence>MNIKNNLILIGCPNCKVVVFTSKVVVMKEAQDRYGSNSFDAIMAILYDKYIHGLRRVLSRREAAGEIIKSK</sequence>
<organism evidence="1 2">
    <name type="scientific">Thermocladium modestius</name>
    <dbReference type="NCBI Taxonomy" id="62609"/>
    <lineage>
        <taxon>Archaea</taxon>
        <taxon>Thermoproteota</taxon>
        <taxon>Thermoprotei</taxon>
        <taxon>Thermoproteales</taxon>
        <taxon>Thermoproteaceae</taxon>
        <taxon>Thermocladium</taxon>
    </lineage>
</organism>
<evidence type="ECO:0000313" key="1">
    <source>
        <dbReference type="EMBL" id="GGP20420.1"/>
    </source>
</evidence>